<organism evidence="1 2">
    <name type="scientific">Wickerhamomyces pijperi</name>
    <name type="common">Yeast</name>
    <name type="synonym">Pichia pijperi</name>
    <dbReference type="NCBI Taxonomy" id="599730"/>
    <lineage>
        <taxon>Eukaryota</taxon>
        <taxon>Fungi</taxon>
        <taxon>Dikarya</taxon>
        <taxon>Ascomycota</taxon>
        <taxon>Saccharomycotina</taxon>
        <taxon>Saccharomycetes</taxon>
        <taxon>Phaffomycetales</taxon>
        <taxon>Wickerhamomycetaceae</taxon>
        <taxon>Wickerhamomyces</taxon>
    </lineage>
</organism>
<sequence>MIKTIPSKASDSLSWSRVSFSTLLMLKGSSMILLRSTKNTFSLIRGKYGYKTLKNLKMSLIMAPLSGKTSMILSGKDLVLSRSSMLDCLFFSFCFLSSTNPAKNLLLLLLITSLANGSLAKLPCVRVFLASKRFHTLNQITLE</sequence>
<comment type="caution">
    <text evidence="1">The sequence shown here is derived from an EMBL/GenBank/DDBJ whole genome shotgun (WGS) entry which is preliminary data.</text>
</comment>
<name>A0A9P8QH12_WICPI</name>
<reference evidence="1" key="2">
    <citation type="submission" date="2021-01" db="EMBL/GenBank/DDBJ databases">
        <authorList>
            <person name="Schikora-Tamarit M.A."/>
        </authorList>
    </citation>
    <scope>NUCLEOTIDE SEQUENCE</scope>
    <source>
        <strain evidence="1">CBS2887</strain>
    </source>
</reference>
<dbReference type="Proteomes" id="UP000774326">
    <property type="component" value="Unassembled WGS sequence"/>
</dbReference>
<accession>A0A9P8QH12</accession>
<evidence type="ECO:0000313" key="1">
    <source>
        <dbReference type="EMBL" id="KAH3688800.1"/>
    </source>
</evidence>
<evidence type="ECO:0000313" key="2">
    <source>
        <dbReference type="Proteomes" id="UP000774326"/>
    </source>
</evidence>
<dbReference type="EMBL" id="JAEUBG010000149">
    <property type="protein sequence ID" value="KAH3688800.1"/>
    <property type="molecule type" value="Genomic_DNA"/>
</dbReference>
<reference evidence="1" key="1">
    <citation type="journal article" date="2021" name="Open Biol.">
        <title>Shared evolutionary footprints suggest mitochondrial oxidative damage underlies multiple complex I losses in fungi.</title>
        <authorList>
            <person name="Schikora-Tamarit M.A."/>
            <person name="Marcet-Houben M."/>
            <person name="Nosek J."/>
            <person name="Gabaldon T."/>
        </authorList>
    </citation>
    <scope>NUCLEOTIDE SEQUENCE</scope>
    <source>
        <strain evidence="1">CBS2887</strain>
    </source>
</reference>
<protein>
    <submittedName>
        <fullName evidence="1">Uncharacterized protein</fullName>
    </submittedName>
</protein>
<proteinExistence type="predicted"/>
<keyword evidence="2" id="KW-1185">Reference proteome</keyword>
<gene>
    <name evidence="1" type="ORF">WICPIJ_000212</name>
</gene>
<dbReference type="AlphaFoldDB" id="A0A9P8QH12"/>